<proteinExistence type="predicted"/>
<dbReference type="PANTHER" id="PTHR30093">
    <property type="entry name" value="GENERAL SECRETION PATHWAY PROTEIN G"/>
    <property type="match status" value="1"/>
</dbReference>
<dbReference type="InterPro" id="IPR012902">
    <property type="entry name" value="N_methyl_site"/>
</dbReference>
<dbReference type="GO" id="GO:0044096">
    <property type="term" value="C:type IV pilus"/>
    <property type="evidence" value="ECO:0007669"/>
    <property type="project" value="TreeGrafter"/>
</dbReference>
<keyword evidence="2" id="KW-0812">Transmembrane</keyword>
<dbReference type="AlphaFoldDB" id="A0A382LRJ6"/>
<dbReference type="GO" id="GO:0043107">
    <property type="term" value="P:type IV pilus-dependent motility"/>
    <property type="evidence" value="ECO:0007669"/>
    <property type="project" value="TreeGrafter"/>
</dbReference>
<keyword evidence="2" id="KW-1133">Transmembrane helix</keyword>
<dbReference type="InterPro" id="IPR045584">
    <property type="entry name" value="Pilin-like"/>
</dbReference>
<organism evidence="3">
    <name type="scientific">marine metagenome</name>
    <dbReference type="NCBI Taxonomy" id="408172"/>
    <lineage>
        <taxon>unclassified sequences</taxon>
        <taxon>metagenomes</taxon>
        <taxon>ecological metagenomes</taxon>
    </lineage>
</organism>
<protein>
    <submittedName>
        <fullName evidence="3">Uncharacterized protein</fullName>
    </submittedName>
</protein>
<dbReference type="EMBL" id="UINC01088284">
    <property type="protein sequence ID" value="SVC38365.1"/>
    <property type="molecule type" value="Genomic_DNA"/>
</dbReference>
<dbReference type="SUPFAM" id="SSF54523">
    <property type="entry name" value="Pili subunits"/>
    <property type="match status" value="1"/>
</dbReference>
<sequence length="161" mass="17619">MKHKGFTLIELMIVVAIIGILAAVAIPQYNKYVARAQVAEGLALASGVKAAVTLYYQETGGFPEPESTSNPFTETHNMLGIAADHELSGNYVRHIRVQKDNGSIKVKFFDHAPVNDLIRDKRFELRPTVISGVITSWTCLIDASGSKWIDTAYLPNTCTAP</sequence>
<gene>
    <name evidence="3" type="ORF">METZ01_LOCUS291219</name>
</gene>
<keyword evidence="1" id="KW-0488">Methylation</keyword>
<evidence type="ECO:0000256" key="2">
    <source>
        <dbReference type="SAM" id="Phobius"/>
    </source>
</evidence>
<evidence type="ECO:0000313" key="3">
    <source>
        <dbReference type="EMBL" id="SVC38365.1"/>
    </source>
</evidence>
<keyword evidence="2" id="KW-0472">Membrane</keyword>
<accession>A0A382LRJ6</accession>
<reference evidence="3" key="1">
    <citation type="submission" date="2018-05" db="EMBL/GenBank/DDBJ databases">
        <authorList>
            <person name="Lanie J.A."/>
            <person name="Ng W.-L."/>
            <person name="Kazmierczak K.M."/>
            <person name="Andrzejewski T.M."/>
            <person name="Davidsen T.M."/>
            <person name="Wayne K.J."/>
            <person name="Tettelin H."/>
            <person name="Glass J.I."/>
            <person name="Rusch D."/>
            <person name="Podicherti R."/>
            <person name="Tsui H.-C.T."/>
            <person name="Winkler M.E."/>
        </authorList>
    </citation>
    <scope>NUCLEOTIDE SEQUENCE</scope>
</reference>
<feature type="transmembrane region" description="Helical" evidence="2">
    <location>
        <begin position="6"/>
        <end position="26"/>
    </location>
</feature>
<dbReference type="PANTHER" id="PTHR30093:SF34">
    <property type="entry name" value="PREPILIN PEPTIDASE-DEPENDENT PROTEIN D"/>
    <property type="match status" value="1"/>
</dbReference>
<evidence type="ECO:0000256" key="1">
    <source>
        <dbReference type="ARBA" id="ARBA00022481"/>
    </source>
</evidence>
<dbReference type="Pfam" id="PF00114">
    <property type="entry name" value="Pilin"/>
    <property type="match status" value="1"/>
</dbReference>
<dbReference type="NCBIfam" id="TIGR02532">
    <property type="entry name" value="IV_pilin_GFxxxE"/>
    <property type="match status" value="1"/>
</dbReference>
<dbReference type="Gene3D" id="3.30.700.10">
    <property type="entry name" value="Glycoprotein, Type 4 Pilin"/>
    <property type="match status" value="1"/>
</dbReference>
<dbReference type="PROSITE" id="PS00409">
    <property type="entry name" value="PROKAR_NTER_METHYL"/>
    <property type="match status" value="1"/>
</dbReference>
<name>A0A382LRJ6_9ZZZZ</name>
<dbReference type="GO" id="GO:0007155">
    <property type="term" value="P:cell adhesion"/>
    <property type="evidence" value="ECO:0007669"/>
    <property type="project" value="InterPro"/>
</dbReference>
<dbReference type="InterPro" id="IPR001082">
    <property type="entry name" value="Pilin"/>
</dbReference>
<dbReference type="Pfam" id="PF07963">
    <property type="entry name" value="N_methyl"/>
    <property type="match status" value="1"/>
</dbReference>